<sequence length="58" mass="6654">MCELDKLRADRWYHSSAESSVISFPNKTGLHTESELQHTAGSKNVTSHNPSVHRSFWR</sequence>
<dbReference type="Proteomes" id="UP000499080">
    <property type="component" value="Unassembled WGS sequence"/>
</dbReference>
<evidence type="ECO:0000256" key="1">
    <source>
        <dbReference type="SAM" id="MobiDB-lite"/>
    </source>
</evidence>
<proteinExistence type="predicted"/>
<keyword evidence="3" id="KW-1185">Reference proteome</keyword>
<name>A0A4Y2W904_ARAVE</name>
<feature type="non-terminal residue" evidence="2">
    <location>
        <position position="58"/>
    </location>
</feature>
<organism evidence="2 3">
    <name type="scientific">Araneus ventricosus</name>
    <name type="common">Orbweaver spider</name>
    <name type="synonym">Epeira ventricosa</name>
    <dbReference type="NCBI Taxonomy" id="182803"/>
    <lineage>
        <taxon>Eukaryota</taxon>
        <taxon>Metazoa</taxon>
        <taxon>Ecdysozoa</taxon>
        <taxon>Arthropoda</taxon>
        <taxon>Chelicerata</taxon>
        <taxon>Arachnida</taxon>
        <taxon>Araneae</taxon>
        <taxon>Araneomorphae</taxon>
        <taxon>Entelegynae</taxon>
        <taxon>Araneoidea</taxon>
        <taxon>Araneidae</taxon>
        <taxon>Araneus</taxon>
    </lineage>
</organism>
<comment type="caution">
    <text evidence="2">The sequence shown here is derived from an EMBL/GenBank/DDBJ whole genome shotgun (WGS) entry which is preliminary data.</text>
</comment>
<feature type="region of interest" description="Disordered" evidence="1">
    <location>
        <begin position="38"/>
        <end position="58"/>
    </location>
</feature>
<reference evidence="2 3" key="1">
    <citation type="journal article" date="2019" name="Sci. Rep.">
        <title>Orb-weaving spider Araneus ventricosus genome elucidates the spidroin gene catalogue.</title>
        <authorList>
            <person name="Kono N."/>
            <person name="Nakamura H."/>
            <person name="Ohtoshi R."/>
            <person name="Moran D.A.P."/>
            <person name="Shinohara A."/>
            <person name="Yoshida Y."/>
            <person name="Fujiwara M."/>
            <person name="Mori M."/>
            <person name="Tomita M."/>
            <person name="Arakawa K."/>
        </authorList>
    </citation>
    <scope>NUCLEOTIDE SEQUENCE [LARGE SCALE GENOMIC DNA]</scope>
</reference>
<accession>A0A4Y2W904</accession>
<dbReference type="AlphaFoldDB" id="A0A4Y2W904"/>
<dbReference type="EMBL" id="BGPR01056537">
    <property type="protein sequence ID" value="GBO33018.1"/>
    <property type="molecule type" value="Genomic_DNA"/>
</dbReference>
<gene>
    <name evidence="2" type="ORF">AVEN_230360_1</name>
</gene>
<protein>
    <submittedName>
        <fullName evidence="2">Uncharacterized protein</fullName>
    </submittedName>
</protein>
<evidence type="ECO:0000313" key="2">
    <source>
        <dbReference type="EMBL" id="GBO33018.1"/>
    </source>
</evidence>
<evidence type="ECO:0000313" key="3">
    <source>
        <dbReference type="Proteomes" id="UP000499080"/>
    </source>
</evidence>
<feature type="compositionally biased region" description="Polar residues" evidence="1">
    <location>
        <begin position="38"/>
        <end position="52"/>
    </location>
</feature>